<proteinExistence type="predicted"/>
<evidence type="ECO:0000313" key="1">
    <source>
        <dbReference type="EMBL" id="RDU62396.1"/>
    </source>
</evidence>
<sequence length="140" mass="15785">MAACGSGENGLDSALFKQLQQGGIMANFADLSADERGIYFRFSSNNICKIMLYQARVQEVMFRSKGDPFVHLCGCKEALENLKNPDFIATISLNLRFFLGIYSHKVQTKFFNDKPLQICPQCAKVLEMYFNNDLRGFFGG</sequence>
<reference evidence="1 2" key="1">
    <citation type="submission" date="2018-04" db="EMBL/GenBank/DDBJ databases">
        <title>Novel Campyloabacter and Helicobacter Species and Strains.</title>
        <authorList>
            <person name="Mannion A.J."/>
            <person name="Shen Z."/>
            <person name="Fox J.G."/>
        </authorList>
    </citation>
    <scope>NUCLEOTIDE SEQUENCE [LARGE SCALE GENOMIC DNA]</scope>
    <source>
        <strain evidence="1 2">MIT 99-5101</strain>
    </source>
</reference>
<gene>
    <name evidence="1" type="ORF">CQA43_07230</name>
</gene>
<keyword evidence="2" id="KW-1185">Reference proteome</keyword>
<accession>A0A3D8IBS9</accession>
<protein>
    <submittedName>
        <fullName evidence="1">Uncharacterized protein</fullName>
    </submittedName>
</protein>
<dbReference type="AlphaFoldDB" id="A0A3D8IBS9"/>
<dbReference type="OrthoDB" id="5323251at2"/>
<dbReference type="Proteomes" id="UP000256650">
    <property type="component" value="Unassembled WGS sequence"/>
</dbReference>
<name>A0A3D8IBS9_9HELI</name>
<comment type="caution">
    <text evidence="1">The sequence shown here is derived from an EMBL/GenBank/DDBJ whole genome shotgun (WGS) entry which is preliminary data.</text>
</comment>
<evidence type="ECO:0000313" key="2">
    <source>
        <dbReference type="Proteomes" id="UP000256650"/>
    </source>
</evidence>
<dbReference type="EMBL" id="NXLS01000007">
    <property type="protein sequence ID" value="RDU62396.1"/>
    <property type="molecule type" value="Genomic_DNA"/>
</dbReference>
<organism evidence="1 2">
    <name type="scientific">Helicobacter ganmani</name>
    <dbReference type="NCBI Taxonomy" id="60246"/>
    <lineage>
        <taxon>Bacteria</taxon>
        <taxon>Pseudomonadati</taxon>
        <taxon>Campylobacterota</taxon>
        <taxon>Epsilonproteobacteria</taxon>
        <taxon>Campylobacterales</taxon>
        <taxon>Helicobacteraceae</taxon>
        <taxon>Helicobacter</taxon>
    </lineage>
</organism>